<organism evidence="1 2">
    <name type="scientific">Paenacidovorax caeni</name>
    <dbReference type="NCBI Taxonomy" id="343013"/>
    <lineage>
        <taxon>Bacteria</taxon>
        <taxon>Pseudomonadati</taxon>
        <taxon>Pseudomonadota</taxon>
        <taxon>Betaproteobacteria</taxon>
        <taxon>Burkholderiales</taxon>
        <taxon>Comamonadaceae</taxon>
        <taxon>Paenacidovorax</taxon>
    </lineage>
</organism>
<reference evidence="1 2" key="1">
    <citation type="submission" date="2016-10" db="EMBL/GenBank/DDBJ databases">
        <authorList>
            <person name="de Groot N.N."/>
        </authorList>
    </citation>
    <scope>NUCLEOTIDE SEQUENCE [LARGE SCALE GENOMIC DNA]</scope>
    <source>
        <strain evidence="1 2">R-24608</strain>
    </source>
</reference>
<name>A0A1I7EYY9_9BURK</name>
<evidence type="ECO:0000313" key="1">
    <source>
        <dbReference type="EMBL" id="SFU29114.1"/>
    </source>
</evidence>
<dbReference type="InterPro" id="IPR021333">
    <property type="entry name" value="DUF2946"/>
</dbReference>
<dbReference type="Proteomes" id="UP000183656">
    <property type="component" value="Unassembled WGS sequence"/>
</dbReference>
<keyword evidence="2" id="KW-1185">Reference proteome</keyword>
<accession>A0A1I7EYY9</accession>
<dbReference type="AlphaFoldDB" id="A0A1I7EYY9"/>
<dbReference type="STRING" id="343013.SAMN04489707_100144"/>
<dbReference type="Pfam" id="PF11162">
    <property type="entry name" value="DUF2946"/>
    <property type="match status" value="1"/>
</dbReference>
<sequence>MALAALALLGQLWMGQLSTAHLARWLSAQYLHGDICSVQVADASGAASVPVQDTDPMGHHGQGCPVCSVSGTGLAPASTASAVPGLALQASRPTLPEPEALRTLLRSYERPPAQAPPWA</sequence>
<evidence type="ECO:0008006" key="3">
    <source>
        <dbReference type="Google" id="ProtNLM"/>
    </source>
</evidence>
<protein>
    <recommendedName>
        <fullName evidence="3">DUF2946 domain-containing protein</fullName>
    </recommendedName>
</protein>
<evidence type="ECO:0000313" key="2">
    <source>
        <dbReference type="Proteomes" id="UP000183656"/>
    </source>
</evidence>
<dbReference type="EMBL" id="FPBX01000001">
    <property type="protein sequence ID" value="SFU29114.1"/>
    <property type="molecule type" value="Genomic_DNA"/>
</dbReference>
<dbReference type="RefSeq" id="WP_054255571.1">
    <property type="nucleotide sequence ID" value="NZ_CYIG01000007.1"/>
</dbReference>
<proteinExistence type="predicted"/>
<gene>
    <name evidence="1" type="ORF">SAMN04489707_100144</name>
</gene>